<dbReference type="NCBIfam" id="TIGR00981">
    <property type="entry name" value="rpsL_bact"/>
    <property type="match status" value="1"/>
</dbReference>
<keyword evidence="2" id="KW-0689">Ribosomal protein</keyword>
<reference evidence="4 5" key="1">
    <citation type="journal article" date="2018" name="MBio">
        <title>Comparative Genomics Reveals the Core Gene Toolbox for the Fungus-Insect Symbiosis.</title>
        <authorList>
            <person name="Wang Y."/>
            <person name="Stata M."/>
            <person name="Wang W."/>
            <person name="Stajich J.E."/>
            <person name="White M.M."/>
            <person name="Moncalvo J.M."/>
        </authorList>
    </citation>
    <scope>NUCLEOTIDE SEQUENCE [LARGE SCALE GENOMIC DNA]</scope>
    <source>
        <strain evidence="4 5">SC-DP-2</strain>
    </source>
</reference>
<name>A0A2T9YGY3_9FUNG</name>
<evidence type="ECO:0000313" key="5">
    <source>
        <dbReference type="Proteomes" id="UP000245609"/>
    </source>
</evidence>
<dbReference type="Gene3D" id="2.40.50.140">
    <property type="entry name" value="Nucleic acid-binding proteins"/>
    <property type="match status" value="1"/>
</dbReference>
<dbReference type="AlphaFoldDB" id="A0A2T9YGY3"/>
<dbReference type="FunFam" id="2.40.50.140:FF:000099">
    <property type="entry name" value="Ribosomal protein S12, mitochondrial"/>
    <property type="match status" value="1"/>
</dbReference>
<keyword evidence="3" id="KW-0687">Ribonucleoprotein</keyword>
<dbReference type="GO" id="GO:0003735">
    <property type="term" value="F:structural constituent of ribosome"/>
    <property type="evidence" value="ECO:0007669"/>
    <property type="project" value="InterPro"/>
</dbReference>
<dbReference type="PANTHER" id="PTHR11652">
    <property type="entry name" value="30S RIBOSOMAL PROTEIN S12 FAMILY MEMBER"/>
    <property type="match status" value="1"/>
</dbReference>
<dbReference type="InterPro" id="IPR006032">
    <property type="entry name" value="Ribosomal_uS12"/>
</dbReference>
<dbReference type="InterPro" id="IPR005679">
    <property type="entry name" value="Ribosomal_uS12_bac"/>
</dbReference>
<accession>A0A2T9YGY3</accession>
<dbReference type="PRINTS" id="PR01034">
    <property type="entry name" value="RIBOSOMALS12"/>
</dbReference>
<dbReference type="Pfam" id="PF00164">
    <property type="entry name" value="Ribosom_S12_S23"/>
    <property type="match status" value="1"/>
</dbReference>
<comment type="similarity">
    <text evidence="1">Belongs to the universal ribosomal protein uS12 family.</text>
</comment>
<gene>
    <name evidence="4" type="ORF">BB560_006116</name>
</gene>
<dbReference type="EMBL" id="MBFS01002859">
    <property type="protein sequence ID" value="PVU91569.1"/>
    <property type="molecule type" value="Genomic_DNA"/>
</dbReference>
<dbReference type="OrthoDB" id="361013at2759"/>
<dbReference type="Proteomes" id="UP000245609">
    <property type="component" value="Unassembled WGS sequence"/>
</dbReference>
<sequence length="192" mass="21331">MNAFSLKFASQMRAFSLVSNTLKSRAPASITSRISPVLPRSFSSLITSKSSFLTKKSLPTMKPILTANMATLNQMIRGRWSRQKKKSKSRALEKSPQKRGVCTKVYIMKPKKPNSAERKVARVRLTNGRNIIAYIPGEGHNLQEHSVVLVRGGRVPDLPGVLYHLVRGALDFQGVQGRSKSRSKYGAPKPKK</sequence>
<dbReference type="HAMAP" id="MF_00403_B">
    <property type="entry name" value="Ribosomal_uS12_B"/>
    <property type="match status" value="1"/>
</dbReference>
<dbReference type="SUPFAM" id="SSF50249">
    <property type="entry name" value="Nucleic acid-binding proteins"/>
    <property type="match status" value="1"/>
</dbReference>
<keyword evidence="5" id="KW-1185">Reference proteome</keyword>
<proteinExistence type="inferred from homology"/>
<evidence type="ECO:0000256" key="2">
    <source>
        <dbReference type="ARBA" id="ARBA00022980"/>
    </source>
</evidence>
<dbReference type="GO" id="GO:0006412">
    <property type="term" value="P:translation"/>
    <property type="evidence" value="ECO:0007669"/>
    <property type="project" value="InterPro"/>
</dbReference>
<evidence type="ECO:0008006" key="6">
    <source>
        <dbReference type="Google" id="ProtNLM"/>
    </source>
</evidence>
<evidence type="ECO:0000256" key="1">
    <source>
        <dbReference type="ARBA" id="ARBA00005657"/>
    </source>
</evidence>
<evidence type="ECO:0000256" key="3">
    <source>
        <dbReference type="ARBA" id="ARBA00023274"/>
    </source>
</evidence>
<comment type="caution">
    <text evidence="4">The sequence shown here is derived from an EMBL/GenBank/DDBJ whole genome shotgun (WGS) entry which is preliminary data.</text>
</comment>
<dbReference type="InterPro" id="IPR012340">
    <property type="entry name" value="NA-bd_OB-fold"/>
</dbReference>
<dbReference type="STRING" id="133381.A0A2T9YGY3"/>
<organism evidence="4 5">
    <name type="scientific">Smittium megazygosporum</name>
    <dbReference type="NCBI Taxonomy" id="133381"/>
    <lineage>
        <taxon>Eukaryota</taxon>
        <taxon>Fungi</taxon>
        <taxon>Fungi incertae sedis</taxon>
        <taxon>Zoopagomycota</taxon>
        <taxon>Kickxellomycotina</taxon>
        <taxon>Harpellomycetes</taxon>
        <taxon>Harpellales</taxon>
        <taxon>Legeriomycetaceae</taxon>
        <taxon>Smittium</taxon>
    </lineage>
</organism>
<dbReference type="GO" id="GO:0015935">
    <property type="term" value="C:small ribosomal subunit"/>
    <property type="evidence" value="ECO:0007669"/>
    <property type="project" value="InterPro"/>
</dbReference>
<protein>
    <recommendedName>
        <fullName evidence="6">Ribosomal protein S12</fullName>
    </recommendedName>
</protein>
<evidence type="ECO:0000313" key="4">
    <source>
        <dbReference type="EMBL" id="PVU91569.1"/>
    </source>
</evidence>
<dbReference type="CDD" id="cd03368">
    <property type="entry name" value="Ribosomal_S12"/>
    <property type="match status" value="1"/>
</dbReference>
<dbReference type="PROSITE" id="PS00055">
    <property type="entry name" value="RIBOSOMAL_S12"/>
    <property type="match status" value="1"/>
</dbReference>